<dbReference type="AlphaFoldDB" id="A0A1N7SEV0"/>
<feature type="region of interest" description="Disordered" evidence="1">
    <location>
        <begin position="1"/>
        <end position="21"/>
    </location>
</feature>
<protein>
    <submittedName>
        <fullName evidence="2">Uncharacterized protein</fullName>
    </submittedName>
</protein>
<proteinExistence type="predicted"/>
<dbReference type="EMBL" id="CYGY02000049">
    <property type="protein sequence ID" value="SIT45925.1"/>
    <property type="molecule type" value="Genomic_DNA"/>
</dbReference>
<keyword evidence="3" id="KW-1185">Reference proteome</keyword>
<comment type="caution">
    <text evidence="2">The sequence shown here is derived from an EMBL/GenBank/DDBJ whole genome shotgun (WGS) entry which is preliminary data.</text>
</comment>
<evidence type="ECO:0000256" key="1">
    <source>
        <dbReference type="SAM" id="MobiDB-lite"/>
    </source>
</evidence>
<gene>
    <name evidence="2" type="ORF">BN2476_490057</name>
</gene>
<reference evidence="2" key="1">
    <citation type="submission" date="2016-12" db="EMBL/GenBank/DDBJ databases">
        <authorList>
            <person name="Moulin L."/>
        </authorList>
    </citation>
    <scope>NUCLEOTIDE SEQUENCE [LARGE SCALE GENOMIC DNA]</scope>
    <source>
        <strain evidence="2">STM 7183</strain>
    </source>
</reference>
<accession>A0A1N7SEV0</accession>
<evidence type="ECO:0000313" key="3">
    <source>
        <dbReference type="Proteomes" id="UP000195569"/>
    </source>
</evidence>
<dbReference type="Proteomes" id="UP000195569">
    <property type="component" value="Unassembled WGS sequence"/>
</dbReference>
<organism evidence="2 3">
    <name type="scientific">Paraburkholderia piptadeniae</name>
    <dbReference type="NCBI Taxonomy" id="1701573"/>
    <lineage>
        <taxon>Bacteria</taxon>
        <taxon>Pseudomonadati</taxon>
        <taxon>Pseudomonadota</taxon>
        <taxon>Betaproteobacteria</taxon>
        <taxon>Burkholderiales</taxon>
        <taxon>Burkholderiaceae</taxon>
        <taxon>Paraburkholderia</taxon>
    </lineage>
</organism>
<evidence type="ECO:0000313" key="2">
    <source>
        <dbReference type="EMBL" id="SIT45925.1"/>
    </source>
</evidence>
<sequence length="66" mass="7474">MLADRSMKQSSRALEGKDQPEIRKLALRPPSLTVVCGMAFILCPSNHADSMHNLFIAFFLKRVDRN</sequence>
<name>A0A1N7SEV0_9BURK</name>